<reference evidence="1 2" key="1">
    <citation type="submission" date="2018-06" db="EMBL/GenBank/DDBJ databases">
        <title>Complete genome sequence of Paracoccus mutanolyticus strain RSP-02 isolated from cellulosic waste.</title>
        <authorList>
            <person name="Amrutha R.N."/>
            <person name="Shrivastav A."/>
            <person name="Buddana S.K."/>
            <person name="Deshpande U."/>
            <person name="Prakasham R.S."/>
        </authorList>
    </citation>
    <scope>NUCLEOTIDE SEQUENCE [LARGE SCALE GENOMIC DNA]</scope>
    <source>
        <strain evidence="1 2">RSP-02</strain>
    </source>
</reference>
<name>A0ABM6WTR1_9RHOB</name>
<keyword evidence="2" id="KW-1185">Reference proteome</keyword>
<proteinExistence type="predicted"/>
<organism evidence="1 2">
    <name type="scientific">Paracoccus mutanolyticus</name>
    <dbReference type="NCBI Taxonomy" id="1499308"/>
    <lineage>
        <taxon>Bacteria</taxon>
        <taxon>Pseudomonadati</taxon>
        <taxon>Pseudomonadota</taxon>
        <taxon>Alphaproteobacteria</taxon>
        <taxon>Rhodobacterales</taxon>
        <taxon>Paracoccaceae</taxon>
        <taxon>Paracoccus</taxon>
    </lineage>
</organism>
<evidence type="ECO:0000313" key="1">
    <source>
        <dbReference type="EMBL" id="AWX93994.1"/>
    </source>
</evidence>
<dbReference type="Proteomes" id="UP000249922">
    <property type="component" value="Chromosome"/>
</dbReference>
<gene>
    <name evidence="1" type="ORF">DPM13_16360</name>
</gene>
<accession>A0ABM6WTR1</accession>
<protein>
    <submittedName>
        <fullName evidence="1">Uncharacterized protein</fullName>
    </submittedName>
</protein>
<evidence type="ECO:0000313" key="2">
    <source>
        <dbReference type="Proteomes" id="UP000249922"/>
    </source>
</evidence>
<dbReference type="EMBL" id="CP030239">
    <property type="protein sequence ID" value="AWX93994.1"/>
    <property type="molecule type" value="Genomic_DNA"/>
</dbReference>
<sequence>MSHFAFAVDGDAFTIFGESPQDYEIILLRSKTHSARSAPVTRSALQGCCGRQQYRVPLQPEDAFLIR</sequence>
<dbReference type="RefSeq" id="WP_112888414.1">
    <property type="nucleotide sequence ID" value="NZ_CP030239.1"/>
</dbReference>